<sequence>MTTLTVGQCLTSFNNEYVVSTVNLADGKISYTILGLNAPTSAPLLETSLRFYRVIDKTLSLDELRARRQVVQNVTDQREARHQAQEAARIAANEQESNNPDNAGLLTTDAESNTTNLAAKNIRILLKKHFPGVKFSVRKRDYTCINVSWTDGPTREAVEAIVDKFQEGSFNGMEDIYEYNHSAFNRVYGGVQYLFCSRDVSDELIAESIDLLRQKYGETTIPADVTLEAYKSGALSGRGHDCFTYGLASEIRTNALKVDKSKR</sequence>
<keyword evidence="3" id="KW-0614">Plasmid</keyword>
<evidence type="ECO:0000313" key="3">
    <source>
        <dbReference type="EMBL" id="SPD98546.1"/>
    </source>
</evidence>
<dbReference type="AlphaFoldDB" id="A0A2P9E592"/>
<evidence type="ECO:0000313" key="2">
    <source>
        <dbReference type="EMBL" id="SPD95883.1"/>
    </source>
</evidence>
<protein>
    <recommendedName>
        <fullName evidence="1">Large polyvalent protein associated domain-containing protein</fullName>
    </recommendedName>
</protein>
<feature type="domain" description="Large polyvalent protein associated" evidence="1">
    <location>
        <begin position="115"/>
        <end position="201"/>
    </location>
</feature>
<proteinExistence type="predicted"/>
<dbReference type="EMBL" id="LT985223">
    <property type="protein sequence ID" value="SPD95883.1"/>
    <property type="molecule type" value="Genomic_DNA"/>
</dbReference>
<dbReference type="EMBL" id="LT985250">
    <property type="protein sequence ID" value="SPD98546.1"/>
    <property type="molecule type" value="Genomic_DNA"/>
</dbReference>
<accession>A0A2P9E592</accession>
<gene>
    <name evidence="2" type="ORF">RCS25_P0051</name>
    <name evidence="3" type="ORF">RCS38_P0218</name>
</gene>
<dbReference type="Pfam" id="PF18847">
    <property type="entry name" value="LPD29"/>
    <property type="match status" value="1"/>
</dbReference>
<evidence type="ECO:0000259" key="1">
    <source>
        <dbReference type="Pfam" id="PF18847"/>
    </source>
</evidence>
<reference evidence="3" key="1">
    <citation type="submission" date="2018-02" db="EMBL/GenBank/DDBJ databases">
        <authorList>
            <person name="Cohen D.B."/>
            <person name="Kent A.D."/>
        </authorList>
    </citation>
    <scope>NUCLEOTIDE SEQUENCE</scope>
    <source>
        <strain evidence="3">170</strain>
        <strain evidence="2">711</strain>
        <plasmid evidence="2">RCS25_p</plasmid>
        <plasmid evidence="3">RCS38_p</plasmid>
    </source>
</reference>
<geneLocation type="plasmid" evidence="3">
    <name>RCS38_p</name>
</geneLocation>
<name>A0A2P9E592_ECOLX</name>
<dbReference type="InterPro" id="IPR041311">
    <property type="entry name" value="LPD29"/>
</dbReference>
<organism evidence="3">
    <name type="scientific">Escherichia coli</name>
    <dbReference type="NCBI Taxonomy" id="562"/>
    <lineage>
        <taxon>Bacteria</taxon>
        <taxon>Pseudomonadati</taxon>
        <taxon>Pseudomonadota</taxon>
        <taxon>Gammaproteobacteria</taxon>
        <taxon>Enterobacterales</taxon>
        <taxon>Enterobacteriaceae</taxon>
        <taxon>Escherichia</taxon>
    </lineage>
</organism>
<dbReference type="RefSeq" id="WP_000210215.1">
    <property type="nucleotide sequence ID" value="NZ_CP015078.1"/>
</dbReference>
<geneLocation type="plasmid" evidence="2">
    <name>RCS25_p</name>
</geneLocation>